<organism evidence="1 2">
    <name type="scientific">Elysia crispata</name>
    <name type="common">lettuce slug</name>
    <dbReference type="NCBI Taxonomy" id="231223"/>
    <lineage>
        <taxon>Eukaryota</taxon>
        <taxon>Metazoa</taxon>
        <taxon>Spiralia</taxon>
        <taxon>Lophotrochozoa</taxon>
        <taxon>Mollusca</taxon>
        <taxon>Gastropoda</taxon>
        <taxon>Heterobranchia</taxon>
        <taxon>Euthyneura</taxon>
        <taxon>Panpulmonata</taxon>
        <taxon>Sacoglossa</taxon>
        <taxon>Placobranchoidea</taxon>
        <taxon>Plakobranchidae</taxon>
        <taxon>Elysia</taxon>
    </lineage>
</organism>
<sequence length="149" mass="16300">MGAVRHLSVDRKHGLRLTTETRDGRLNKATHHLSTSMPGSTAHLLLFLSKVLSETPLFKFPCPRRVIDPKIPDGVLPITIKGSARRSMSLHTGYFWFEEATGCSHHSAPEGLCRNLCVSDTVTLIAFVSFVPHKIPNQPSGLTVVGHPG</sequence>
<accession>A0AAE0Z9I6</accession>
<dbReference type="EMBL" id="JAWDGP010004437">
    <property type="protein sequence ID" value="KAK3764501.1"/>
    <property type="molecule type" value="Genomic_DNA"/>
</dbReference>
<reference evidence="1" key="1">
    <citation type="journal article" date="2023" name="G3 (Bethesda)">
        <title>A reference genome for the long-term kleptoplast-retaining sea slug Elysia crispata morphotype clarki.</title>
        <authorList>
            <person name="Eastman K.E."/>
            <person name="Pendleton A.L."/>
            <person name="Shaikh M.A."/>
            <person name="Suttiyut T."/>
            <person name="Ogas R."/>
            <person name="Tomko P."/>
            <person name="Gavelis G."/>
            <person name="Widhalm J.R."/>
            <person name="Wisecaver J.H."/>
        </authorList>
    </citation>
    <scope>NUCLEOTIDE SEQUENCE</scope>
    <source>
        <strain evidence="1">ECLA1</strain>
    </source>
</reference>
<evidence type="ECO:0000313" key="1">
    <source>
        <dbReference type="EMBL" id="KAK3764501.1"/>
    </source>
</evidence>
<dbReference type="Proteomes" id="UP001283361">
    <property type="component" value="Unassembled WGS sequence"/>
</dbReference>
<keyword evidence="2" id="KW-1185">Reference proteome</keyword>
<comment type="caution">
    <text evidence="1">The sequence shown here is derived from an EMBL/GenBank/DDBJ whole genome shotgun (WGS) entry which is preliminary data.</text>
</comment>
<proteinExistence type="predicted"/>
<dbReference type="AlphaFoldDB" id="A0AAE0Z9I6"/>
<evidence type="ECO:0000313" key="2">
    <source>
        <dbReference type="Proteomes" id="UP001283361"/>
    </source>
</evidence>
<name>A0AAE0Z9I6_9GAST</name>
<gene>
    <name evidence="1" type="ORF">RRG08_055666</name>
</gene>
<protein>
    <submittedName>
        <fullName evidence="1">Uncharacterized protein</fullName>
    </submittedName>
</protein>